<dbReference type="GO" id="GO:0017000">
    <property type="term" value="P:antibiotic biosynthetic process"/>
    <property type="evidence" value="ECO:0007669"/>
    <property type="project" value="UniProtKB-KW"/>
</dbReference>
<evidence type="ECO:0000256" key="1">
    <source>
        <dbReference type="ARBA" id="ARBA00001954"/>
    </source>
</evidence>
<gene>
    <name evidence="6" type="ORF">RL72_01836</name>
</gene>
<dbReference type="Proteomes" id="UP000033448">
    <property type="component" value="Unassembled WGS sequence"/>
</dbReference>
<sequence length="313" mass="35291">MTVRPVITMRDSVVEVRQIEDSSTATDEITRYVHAEHDHSGAHALLVRGQTVMEPGEFSKFASKVGLEPHSYRRGNSPRRQLGPSVFTSTDFNAAAYVTMHHELSYEMDVPRFLLFHCVVPAQAYGGETLVARSEDVTSALPHDLKRAFESGIKYIRRLSRTRTGLLQSWVDVYGSDDIRVVTAKLEREGVLYAWDGDLLVTETLMSSFRDVGNLGRVWFNQADQWHSSHLLDDRRRQLMARVYKTGLPHDVVFADGSEIPAALVEEITRIALDCATPVSWQPGDLLVFQNEVFMHGRAPYSGERDVMVTLGR</sequence>
<dbReference type="PANTHER" id="PTHR10696:SF56">
    <property type="entry name" value="TAUD_TFDA-LIKE DOMAIN-CONTAINING PROTEIN"/>
    <property type="match status" value="1"/>
</dbReference>
<evidence type="ECO:0000313" key="7">
    <source>
        <dbReference type="Proteomes" id="UP000033448"/>
    </source>
</evidence>
<dbReference type="SUPFAM" id="SSF51197">
    <property type="entry name" value="Clavaminate synthase-like"/>
    <property type="match status" value="1"/>
</dbReference>
<evidence type="ECO:0000256" key="4">
    <source>
        <dbReference type="ARBA" id="ARBA00023194"/>
    </source>
</evidence>
<keyword evidence="4" id="KW-0045">Antibiotic biosynthesis</keyword>
<organism evidence="6 7">
    <name type="scientific">Microbacterium azadirachtae</name>
    <dbReference type="NCBI Taxonomy" id="582680"/>
    <lineage>
        <taxon>Bacteria</taxon>
        <taxon>Bacillati</taxon>
        <taxon>Actinomycetota</taxon>
        <taxon>Actinomycetes</taxon>
        <taxon>Micrococcales</taxon>
        <taxon>Microbacteriaceae</taxon>
        <taxon>Microbacterium</taxon>
    </lineage>
</organism>
<dbReference type="InterPro" id="IPR042098">
    <property type="entry name" value="TauD-like_sf"/>
</dbReference>
<dbReference type="PATRIC" id="fig|582680.7.peg.1886"/>
<keyword evidence="6" id="KW-0223">Dioxygenase</keyword>
<feature type="domain" description="TauD/TfdA-like" evidence="5">
    <location>
        <begin position="41"/>
        <end position="309"/>
    </location>
</feature>
<comment type="caution">
    <text evidence="6">The sequence shown here is derived from an EMBL/GenBank/DDBJ whole genome shotgun (WGS) entry which is preliminary data.</text>
</comment>
<name>A0A0F0KUV0_9MICO</name>
<dbReference type="OrthoDB" id="9769888at2"/>
<dbReference type="EMBL" id="JYIT01000075">
    <property type="protein sequence ID" value="KJL23885.1"/>
    <property type="molecule type" value="Genomic_DNA"/>
</dbReference>
<dbReference type="InterPro" id="IPR003819">
    <property type="entry name" value="TauD/TfdA-like"/>
</dbReference>
<keyword evidence="2" id="KW-0560">Oxidoreductase</keyword>
<reference evidence="6 7" key="1">
    <citation type="submission" date="2015-02" db="EMBL/GenBank/DDBJ databases">
        <title>Draft genome sequences of ten Microbacterium spp. with emphasis on heavy metal contaminated environments.</title>
        <authorList>
            <person name="Corretto E."/>
        </authorList>
    </citation>
    <scope>NUCLEOTIDE SEQUENCE [LARGE SCALE GENOMIC DNA]</scope>
    <source>
        <strain evidence="6 7">DSM 23848</strain>
    </source>
</reference>
<dbReference type="AlphaFoldDB" id="A0A0F0KUV0"/>
<dbReference type="Pfam" id="PF02668">
    <property type="entry name" value="TauD"/>
    <property type="match status" value="1"/>
</dbReference>
<accession>A0A0F0KUV0</accession>
<dbReference type="GO" id="GO:0051213">
    <property type="term" value="F:dioxygenase activity"/>
    <property type="evidence" value="ECO:0007669"/>
    <property type="project" value="UniProtKB-KW"/>
</dbReference>
<dbReference type="PANTHER" id="PTHR10696">
    <property type="entry name" value="GAMMA-BUTYROBETAINE HYDROXYLASE-RELATED"/>
    <property type="match status" value="1"/>
</dbReference>
<evidence type="ECO:0000313" key="6">
    <source>
        <dbReference type="EMBL" id="KJL23885.1"/>
    </source>
</evidence>
<evidence type="ECO:0000256" key="3">
    <source>
        <dbReference type="ARBA" id="ARBA00023004"/>
    </source>
</evidence>
<evidence type="ECO:0000259" key="5">
    <source>
        <dbReference type="Pfam" id="PF02668"/>
    </source>
</evidence>
<dbReference type="Gene3D" id="3.60.130.10">
    <property type="entry name" value="Clavaminate synthase-like"/>
    <property type="match status" value="1"/>
</dbReference>
<comment type="cofactor">
    <cofactor evidence="1">
        <name>Fe(2+)</name>
        <dbReference type="ChEBI" id="CHEBI:29033"/>
    </cofactor>
</comment>
<proteinExistence type="predicted"/>
<keyword evidence="3" id="KW-0408">Iron</keyword>
<evidence type="ECO:0000256" key="2">
    <source>
        <dbReference type="ARBA" id="ARBA00023002"/>
    </source>
</evidence>
<protein>
    <submittedName>
        <fullName evidence="6">Taurine catabolism dioxygenase TauD, TfdA family</fullName>
    </submittedName>
</protein>
<dbReference type="InterPro" id="IPR050411">
    <property type="entry name" value="AlphaKG_dependent_hydroxylases"/>
</dbReference>
<keyword evidence="7" id="KW-1185">Reference proteome</keyword>